<dbReference type="EMBL" id="CP043046">
    <property type="protein sequence ID" value="QEI05619.1"/>
    <property type="molecule type" value="Genomic_DNA"/>
</dbReference>
<feature type="signal peptide" evidence="1">
    <location>
        <begin position="1"/>
        <end position="19"/>
    </location>
</feature>
<protein>
    <submittedName>
        <fullName evidence="2">Uncharacterized protein</fullName>
    </submittedName>
</protein>
<evidence type="ECO:0000256" key="1">
    <source>
        <dbReference type="SAM" id="SignalP"/>
    </source>
</evidence>
<reference evidence="2 3" key="1">
    <citation type="submission" date="2019-08" db="EMBL/GenBank/DDBJ databases">
        <title>Amphibian skin-associated Pigmentiphaga: genome sequence and occurrence across geography and hosts.</title>
        <authorList>
            <person name="Bletz M.C."/>
            <person name="Bunk B."/>
            <person name="Sproeer C."/>
            <person name="Biwer P."/>
            <person name="Reiter S."/>
            <person name="Rabemananjara F.C.E."/>
            <person name="Schulz S."/>
            <person name="Overmann J."/>
            <person name="Vences M."/>
        </authorList>
    </citation>
    <scope>NUCLEOTIDE SEQUENCE [LARGE SCALE GENOMIC DNA]</scope>
    <source>
        <strain evidence="2 3">Mada1488</strain>
    </source>
</reference>
<dbReference type="AlphaFoldDB" id="A0A5C0ATD7"/>
<proteinExistence type="predicted"/>
<dbReference type="RefSeq" id="WP_148814000.1">
    <property type="nucleotide sequence ID" value="NZ_CP043046.1"/>
</dbReference>
<accession>A0A5C0ATD7</accession>
<keyword evidence="1" id="KW-0732">Signal</keyword>
<organism evidence="2 3">
    <name type="scientific">Pigmentiphaga aceris</name>
    <dbReference type="NCBI Taxonomy" id="1940612"/>
    <lineage>
        <taxon>Bacteria</taxon>
        <taxon>Pseudomonadati</taxon>
        <taxon>Pseudomonadota</taxon>
        <taxon>Betaproteobacteria</taxon>
        <taxon>Burkholderiales</taxon>
        <taxon>Alcaligenaceae</taxon>
        <taxon>Pigmentiphaga</taxon>
    </lineage>
</organism>
<keyword evidence="3" id="KW-1185">Reference proteome</keyword>
<gene>
    <name evidence="2" type="ORF">FXN63_07020</name>
</gene>
<sequence length="113" mass="11726">MKRIAIAIAGSLIGVSAFAANYGAAQPKPVDFNNGELAMYPAQVQAFEPQQQAAANTQIIIGAAEENVGELAAYPLVPVSVTQLSRTEVRNNALVSARTNAQTDDGELAGPNS</sequence>
<evidence type="ECO:0000313" key="2">
    <source>
        <dbReference type="EMBL" id="QEI05619.1"/>
    </source>
</evidence>
<dbReference type="KEGG" id="pacr:FXN63_07020"/>
<name>A0A5C0ATD7_9BURK</name>
<evidence type="ECO:0000313" key="3">
    <source>
        <dbReference type="Proteomes" id="UP000325161"/>
    </source>
</evidence>
<feature type="chain" id="PRO_5023002735" evidence="1">
    <location>
        <begin position="20"/>
        <end position="113"/>
    </location>
</feature>
<dbReference type="Proteomes" id="UP000325161">
    <property type="component" value="Chromosome"/>
</dbReference>